<keyword evidence="3" id="KW-1185">Reference proteome</keyword>
<dbReference type="Proteomes" id="UP000267096">
    <property type="component" value="Unassembled WGS sequence"/>
</dbReference>
<evidence type="ECO:0000313" key="4">
    <source>
        <dbReference type="WBParaSite" id="ASIM_0001669101-mRNA-1"/>
    </source>
</evidence>
<reference evidence="2 3" key="2">
    <citation type="submission" date="2018-11" db="EMBL/GenBank/DDBJ databases">
        <authorList>
            <consortium name="Pathogen Informatics"/>
        </authorList>
    </citation>
    <scope>NUCLEOTIDE SEQUENCE [LARGE SCALE GENOMIC DNA]</scope>
</reference>
<name>A0A0M3K6V0_ANISI</name>
<protein>
    <submittedName>
        <fullName evidence="4">DUF148 domain-containing protein</fullName>
    </submittedName>
</protein>
<sequence>MTVLVDLPPGFADVLPTETVAKLRAIHQNDNLTWQQKHQQIDAIMNSLPPEILDRLPAPPGFSMLPAEIQAKFKAIQQHSGLNWQQRHAKILEIMQSMTPDQRMLLPPAPPSSPPISATMNRSDDLFLEDLLIAIVEHATLFNFQFQEKFSSANAVNRDLNPASPGPAPQNLARLSK</sequence>
<dbReference type="EMBL" id="UYRR01032806">
    <property type="protein sequence ID" value="VDK56859.1"/>
    <property type="molecule type" value="Genomic_DNA"/>
</dbReference>
<evidence type="ECO:0000313" key="2">
    <source>
        <dbReference type="EMBL" id="VDK56859.1"/>
    </source>
</evidence>
<evidence type="ECO:0000256" key="1">
    <source>
        <dbReference type="SAM" id="MobiDB-lite"/>
    </source>
</evidence>
<dbReference type="AlphaFoldDB" id="A0A0M3K6V0"/>
<organism evidence="4">
    <name type="scientific">Anisakis simplex</name>
    <name type="common">Herring worm</name>
    <dbReference type="NCBI Taxonomy" id="6269"/>
    <lineage>
        <taxon>Eukaryota</taxon>
        <taxon>Metazoa</taxon>
        <taxon>Ecdysozoa</taxon>
        <taxon>Nematoda</taxon>
        <taxon>Chromadorea</taxon>
        <taxon>Rhabditida</taxon>
        <taxon>Spirurina</taxon>
        <taxon>Ascaridomorpha</taxon>
        <taxon>Ascaridoidea</taxon>
        <taxon>Anisakidae</taxon>
        <taxon>Anisakis</taxon>
        <taxon>Anisakis simplex complex</taxon>
    </lineage>
</organism>
<dbReference type="OrthoDB" id="5799464at2759"/>
<proteinExistence type="predicted"/>
<evidence type="ECO:0000313" key="3">
    <source>
        <dbReference type="Proteomes" id="UP000267096"/>
    </source>
</evidence>
<dbReference type="WBParaSite" id="ASIM_0001669101-mRNA-1">
    <property type="protein sequence ID" value="ASIM_0001669101-mRNA-1"/>
    <property type="gene ID" value="ASIM_0001669101"/>
</dbReference>
<feature type="region of interest" description="Disordered" evidence="1">
    <location>
        <begin position="157"/>
        <end position="177"/>
    </location>
</feature>
<accession>A0A0M3K6V0</accession>
<gene>
    <name evidence="2" type="ORF">ASIM_LOCUS16098</name>
</gene>
<reference evidence="4" key="1">
    <citation type="submission" date="2017-02" db="UniProtKB">
        <authorList>
            <consortium name="WormBaseParasite"/>
        </authorList>
    </citation>
    <scope>IDENTIFICATION</scope>
</reference>